<accession>A0A1G7YBW8</accession>
<gene>
    <name evidence="1" type="ORF">SAMN04489735_100662</name>
</gene>
<dbReference type="Pfam" id="PF07609">
    <property type="entry name" value="DUF1572"/>
    <property type="match status" value="1"/>
</dbReference>
<organism evidence="1 2">
    <name type="scientific">Aneurinibacillus thermoaerophilus</name>
    <dbReference type="NCBI Taxonomy" id="143495"/>
    <lineage>
        <taxon>Bacteria</taxon>
        <taxon>Bacillati</taxon>
        <taxon>Bacillota</taxon>
        <taxon>Bacilli</taxon>
        <taxon>Bacillales</taxon>
        <taxon>Paenibacillaceae</taxon>
        <taxon>Aneurinibacillus group</taxon>
        <taxon>Aneurinibacillus</taxon>
    </lineage>
</organism>
<dbReference type="EMBL" id="FNDE01000006">
    <property type="protein sequence ID" value="SDG94018.1"/>
    <property type="molecule type" value="Genomic_DNA"/>
</dbReference>
<name>A0A1G7YBW8_ANETH</name>
<dbReference type="SUPFAM" id="SSF109854">
    <property type="entry name" value="DinB/YfiT-like putative metalloenzymes"/>
    <property type="match status" value="1"/>
</dbReference>
<evidence type="ECO:0000313" key="2">
    <source>
        <dbReference type="Proteomes" id="UP000198956"/>
    </source>
</evidence>
<dbReference type="OrthoDB" id="68731at2"/>
<sequence length="182" mass="21078">MSIQNEYLQCVIANFKTIKDLGEKTISQLDIEELHWCPTSQSNSIAIIIKHLSGNMLSRWTDFLTTDGEKPNRNRDDEFKGGYPTKKALLQAWEDGWNTLFTTLHSLTENDLLKTIYIRGEAHSVVKAIQRQISHYSYHIGQIVYIGKQIKNENWSSLSIPKGKSIEYLEDMLKQHPQKLRE</sequence>
<dbReference type="Proteomes" id="UP000198956">
    <property type="component" value="Unassembled WGS sequence"/>
</dbReference>
<dbReference type="InterPro" id="IPR011466">
    <property type="entry name" value="DUF1572"/>
</dbReference>
<dbReference type="Gene3D" id="1.20.120.450">
    <property type="entry name" value="dinb family like domain"/>
    <property type="match status" value="1"/>
</dbReference>
<reference evidence="1 2" key="1">
    <citation type="submission" date="2016-10" db="EMBL/GenBank/DDBJ databases">
        <authorList>
            <person name="de Groot N.N."/>
        </authorList>
    </citation>
    <scope>NUCLEOTIDE SEQUENCE [LARGE SCALE GENOMIC DNA]</scope>
    <source>
        <strain evidence="1 2">L 420-91</strain>
    </source>
</reference>
<evidence type="ECO:0008006" key="3">
    <source>
        <dbReference type="Google" id="ProtNLM"/>
    </source>
</evidence>
<dbReference type="RefSeq" id="WP_091260110.1">
    <property type="nucleotide sequence ID" value="NZ_FNDE01000006.1"/>
</dbReference>
<evidence type="ECO:0000313" key="1">
    <source>
        <dbReference type="EMBL" id="SDG94018.1"/>
    </source>
</evidence>
<dbReference type="InterPro" id="IPR034660">
    <property type="entry name" value="DinB/YfiT-like"/>
</dbReference>
<dbReference type="AlphaFoldDB" id="A0A1G7YBW8"/>
<proteinExistence type="predicted"/>
<protein>
    <recommendedName>
        <fullName evidence="3">DinB superfamily protein</fullName>
    </recommendedName>
</protein>